<keyword evidence="2" id="KW-1185">Reference proteome</keyword>
<dbReference type="EMBL" id="CAJDYZ010008924">
    <property type="protein sequence ID" value="CAD1475950.1"/>
    <property type="molecule type" value="Genomic_DNA"/>
</dbReference>
<comment type="caution">
    <text evidence="1">The sequence shown here is derived from an EMBL/GenBank/DDBJ whole genome shotgun (WGS) entry which is preliminary data.</text>
</comment>
<evidence type="ECO:0000313" key="1">
    <source>
        <dbReference type="EMBL" id="CAD1475950.1"/>
    </source>
</evidence>
<proteinExistence type="predicted"/>
<dbReference type="OrthoDB" id="7992172at2759"/>
<sequence length="226" mass="25961">MTHTVFSLGQCILLLKINIDINIIYYYIRLQLLIRKCVKLTQGTYECQLSFRNYVWSSRQSGKIYLSVTSELYIDKRKRTFAIIDLLVRIYEANVPFNCIIRAGWQRETKIPDHRRLQEFSNDQGRLCDPSLPRAGIPCPGFQVTPSRSVSFLDLFLDAGNAEPVGSVRPKFPSVSNINGLTMVTNGTLPFLCPAQGFPVPSYRYAFEIENYLFIYLNCERTEHGL</sequence>
<evidence type="ECO:0000313" key="2">
    <source>
        <dbReference type="Proteomes" id="UP000752696"/>
    </source>
</evidence>
<dbReference type="Proteomes" id="UP000752696">
    <property type="component" value="Unassembled WGS sequence"/>
</dbReference>
<reference evidence="1" key="1">
    <citation type="submission" date="2020-07" db="EMBL/GenBank/DDBJ databases">
        <authorList>
            <person name="Nazaruddin N."/>
        </authorList>
    </citation>
    <scope>NUCLEOTIDE SEQUENCE</scope>
</reference>
<gene>
    <name evidence="1" type="ORF">MHI_LOCUS610362</name>
</gene>
<dbReference type="AlphaFoldDB" id="A0A6V7H8S4"/>
<protein>
    <submittedName>
        <fullName evidence="1">Uncharacterized protein</fullName>
    </submittedName>
</protein>
<accession>A0A6V7H8S4</accession>
<name>A0A6V7H8S4_9HYME</name>
<organism evidence="1 2">
    <name type="scientific">Heterotrigona itama</name>
    <dbReference type="NCBI Taxonomy" id="395501"/>
    <lineage>
        <taxon>Eukaryota</taxon>
        <taxon>Metazoa</taxon>
        <taxon>Ecdysozoa</taxon>
        <taxon>Arthropoda</taxon>
        <taxon>Hexapoda</taxon>
        <taxon>Insecta</taxon>
        <taxon>Pterygota</taxon>
        <taxon>Neoptera</taxon>
        <taxon>Endopterygota</taxon>
        <taxon>Hymenoptera</taxon>
        <taxon>Apocrita</taxon>
        <taxon>Aculeata</taxon>
        <taxon>Apoidea</taxon>
        <taxon>Anthophila</taxon>
        <taxon>Apidae</taxon>
        <taxon>Heterotrigona</taxon>
    </lineage>
</organism>